<feature type="domain" description="OTU" evidence="2">
    <location>
        <begin position="156"/>
        <end position="303"/>
    </location>
</feature>
<dbReference type="InterPro" id="IPR050704">
    <property type="entry name" value="Peptidase_C85-like"/>
</dbReference>
<proteinExistence type="predicted"/>
<keyword evidence="4" id="KW-1185">Reference proteome</keyword>
<reference evidence="3" key="1">
    <citation type="submission" date="2023-03" db="EMBL/GenBank/DDBJ databases">
        <title>Complete genome of Cladonia borealis.</title>
        <authorList>
            <person name="Park H."/>
        </authorList>
    </citation>
    <scope>NUCLEOTIDE SEQUENCE</scope>
    <source>
        <strain evidence="3">ANT050790</strain>
    </source>
</reference>
<feature type="region of interest" description="Disordered" evidence="1">
    <location>
        <begin position="1"/>
        <end position="141"/>
    </location>
</feature>
<feature type="compositionally biased region" description="Basic and acidic residues" evidence="1">
    <location>
        <begin position="128"/>
        <end position="141"/>
    </location>
</feature>
<feature type="compositionally biased region" description="Basic residues" evidence="1">
    <location>
        <begin position="20"/>
        <end position="32"/>
    </location>
</feature>
<dbReference type="PROSITE" id="PS50802">
    <property type="entry name" value="OTU"/>
    <property type="match status" value="1"/>
</dbReference>
<dbReference type="Gene3D" id="3.90.70.80">
    <property type="match status" value="1"/>
</dbReference>
<name>A0AA39V7U6_9LECA</name>
<dbReference type="InterPro" id="IPR049771">
    <property type="entry name" value="OTU2-like_OTU"/>
</dbReference>
<dbReference type="SUPFAM" id="SSF54001">
    <property type="entry name" value="Cysteine proteinases"/>
    <property type="match status" value="1"/>
</dbReference>
<feature type="compositionally biased region" description="Basic residues" evidence="1">
    <location>
        <begin position="1"/>
        <end position="10"/>
    </location>
</feature>
<evidence type="ECO:0000256" key="1">
    <source>
        <dbReference type="SAM" id="MobiDB-lite"/>
    </source>
</evidence>
<evidence type="ECO:0000259" key="2">
    <source>
        <dbReference type="PROSITE" id="PS50802"/>
    </source>
</evidence>
<evidence type="ECO:0000313" key="4">
    <source>
        <dbReference type="Proteomes" id="UP001166286"/>
    </source>
</evidence>
<dbReference type="EMBL" id="JAFEKC020000001">
    <property type="protein sequence ID" value="KAK0517124.1"/>
    <property type="molecule type" value="Genomic_DNA"/>
</dbReference>
<dbReference type="InterPro" id="IPR038765">
    <property type="entry name" value="Papain-like_cys_pep_sf"/>
</dbReference>
<dbReference type="Pfam" id="PF02338">
    <property type="entry name" value="OTU"/>
    <property type="match status" value="1"/>
</dbReference>
<dbReference type="PANTHER" id="PTHR12419:SF10">
    <property type="entry name" value="DEUBIQUITINASE OTUD6B"/>
    <property type="match status" value="1"/>
</dbReference>
<dbReference type="CDD" id="cd22762">
    <property type="entry name" value="OTU_fungi_OTU2-like"/>
    <property type="match status" value="1"/>
</dbReference>
<feature type="compositionally biased region" description="Polar residues" evidence="1">
    <location>
        <begin position="84"/>
        <end position="97"/>
    </location>
</feature>
<organism evidence="3 4">
    <name type="scientific">Cladonia borealis</name>
    <dbReference type="NCBI Taxonomy" id="184061"/>
    <lineage>
        <taxon>Eukaryota</taxon>
        <taxon>Fungi</taxon>
        <taxon>Dikarya</taxon>
        <taxon>Ascomycota</taxon>
        <taxon>Pezizomycotina</taxon>
        <taxon>Lecanoromycetes</taxon>
        <taxon>OSLEUM clade</taxon>
        <taxon>Lecanoromycetidae</taxon>
        <taxon>Lecanorales</taxon>
        <taxon>Lecanorineae</taxon>
        <taxon>Cladoniaceae</taxon>
        <taxon>Cladonia</taxon>
    </lineage>
</organism>
<sequence>MDEMQKKHRQEQKDLQSRIMQKKKSATKKTRKGINDECAELEGQLKEKQAAELSSLTEPPVEDEGVNDVIVDALEEEEAKEPSSGLTASLKSMSVSVHSAPDGPPKKQNRQKARLARRAAEQEAATEQAEREAADLPDLREQEIKSMREAYTAKGLTKHEIRSDGHCLYAAIADQLEDLKIGLRPKIKITTNDVDPTATNTGYKTTRQVAAAYISENPDDFAPFLEEPLPEYVKTIRETGEWGGHLEILALAKAYKVDINVLRADGRVDKIECGPENAPHQLWLAYYQHSFGLGEHYNSLRRTC</sequence>
<dbReference type="InterPro" id="IPR003323">
    <property type="entry name" value="OTU_dom"/>
</dbReference>
<dbReference type="GO" id="GO:0004843">
    <property type="term" value="F:cysteine-type deubiquitinase activity"/>
    <property type="evidence" value="ECO:0007669"/>
    <property type="project" value="TreeGrafter"/>
</dbReference>
<dbReference type="GO" id="GO:0016579">
    <property type="term" value="P:protein deubiquitination"/>
    <property type="evidence" value="ECO:0007669"/>
    <property type="project" value="TreeGrafter"/>
</dbReference>
<gene>
    <name evidence="3" type="ORF">JMJ35_000279</name>
</gene>
<comment type="caution">
    <text evidence="3">The sequence shown here is derived from an EMBL/GenBank/DDBJ whole genome shotgun (WGS) entry which is preliminary data.</text>
</comment>
<dbReference type="PANTHER" id="PTHR12419">
    <property type="entry name" value="OTU DOMAIN CONTAINING PROTEIN"/>
    <property type="match status" value="1"/>
</dbReference>
<feature type="compositionally biased region" description="Basic residues" evidence="1">
    <location>
        <begin position="107"/>
        <end position="117"/>
    </location>
</feature>
<dbReference type="Proteomes" id="UP001166286">
    <property type="component" value="Unassembled WGS sequence"/>
</dbReference>
<dbReference type="AlphaFoldDB" id="A0AA39V7U6"/>
<protein>
    <recommendedName>
        <fullName evidence="2">OTU domain-containing protein</fullName>
    </recommendedName>
</protein>
<evidence type="ECO:0000313" key="3">
    <source>
        <dbReference type="EMBL" id="KAK0517124.1"/>
    </source>
</evidence>
<accession>A0AA39V7U6</accession>